<feature type="compositionally biased region" description="Basic and acidic residues" evidence="1">
    <location>
        <begin position="67"/>
        <end position="77"/>
    </location>
</feature>
<keyword evidence="3" id="KW-1185">Reference proteome</keyword>
<reference evidence="2" key="1">
    <citation type="submission" date="2021-01" db="EMBL/GenBank/DDBJ databases">
        <title>Whole genome shotgun sequence of Actinocatenispora rupis NBRC 107355.</title>
        <authorList>
            <person name="Komaki H."/>
            <person name="Tamura T."/>
        </authorList>
    </citation>
    <scope>NUCLEOTIDE SEQUENCE</scope>
    <source>
        <strain evidence="2">NBRC 107355</strain>
    </source>
</reference>
<evidence type="ECO:0000256" key="1">
    <source>
        <dbReference type="SAM" id="MobiDB-lite"/>
    </source>
</evidence>
<gene>
    <name evidence="2" type="ORF">Aru02nite_05970</name>
</gene>
<dbReference type="EMBL" id="BOMB01000003">
    <property type="protein sequence ID" value="GID09708.1"/>
    <property type="molecule type" value="Genomic_DNA"/>
</dbReference>
<feature type="region of interest" description="Disordered" evidence="1">
    <location>
        <begin position="45"/>
        <end position="77"/>
    </location>
</feature>
<comment type="caution">
    <text evidence="2">The sequence shown here is derived from an EMBL/GenBank/DDBJ whole genome shotgun (WGS) entry which is preliminary data.</text>
</comment>
<evidence type="ECO:0000313" key="3">
    <source>
        <dbReference type="Proteomes" id="UP000612808"/>
    </source>
</evidence>
<proteinExistence type="predicted"/>
<accession>A0A8J3J770</accession>
<protein>
    <submittedName>
        <fullName evidence="2">Uncharacterized protein</fullName>
    </submittedName>
</protein>
<name>A0A8J3J770_9ACTN</name>
<sequence length="77" mass="7689">MVGPGALSGGTLGIVVRAGMLRAGMLRAGTLRAGTLRAGMLRAGTAGARRDVGHGGPGRTSGQEPGRVSEPRVRPLT</sequence>
<dbReference type="Proteomes" id="UP000612808">
    <property type="component" value="Unassembled WGS sequence"/>
</dbReference>
<evidence type="ECO:0000313" key="2">
    <source>
        <dbReference type="EMBL" id="GID09708.1"/>
    </source>
</evidence>
<organism evidence="2 3">
    <name type="scientific">Actinocatenispora rupis</name>
    <dbReference type="NCBI Taxonomy" id="519421"/>
    <lineage>
        <taxon>Bacteria</taxon>
        <taxon>Bacillati</taxon>
        <taxon>Actinomycetota</taxon>
        <taxon>Actinomycetes</taxon>
        <taxon>Micromonosporales</taxon>
        <taxon>Micromonosporaceae</taxon>
        <taxon>Actinocatenispora</taxon>
    </lineage>
</organism>
<dbReference type="AlphaFoldDB" id="A0A8J3J770"/>